<organism evidence="2 3">
    <name type="scientific">Bacteroides uniformis</name>
    <dbReference type="NCBI Taxonomy" id="820"/>
    <lineage>
        <taxon>Bacteria</taxon>
        <taxon>Pseudomonadati</taxon>
        <taxon>Bacteroidota</taxon>
        <taxon>Bacteroidia</taxon>
        <taxon>Bacteroidales</taxon>
        <taxon>Bacteroidaceae</taxon>
        <taxon>Bacteroides</taxon>
    </lineage>
</organism>
<feature type="transmembrane region" description="Helical" evidence="1">
    <location>
        <begin position="354"/>
        <end position="376"/>
    </location>
</feature>
<keyword evidence="1" id="KW-1133">Transmembrane helix</keyword>
<keyword evidence="1" id="KW-0812">Transmembrane</keyword>
<feature type="transmembrane region" description="Helical" evidence="1">
    <location>
        <begin position="202"/>
        <end position="233"/>
    </location>
</feature>
<feature type="transmembrane region" description="Helical" evidence="1">
    <location>
        <begin position="239"/>
        <end position="258"/>
    </location>
</feature>
<sequence>MLGVALLVLSLLLYFSKKGRLMSYFLYVGFLLDGYGILIDPLLGGTKNGDLALVYTVLISILMVLKDRYHLPFNATTCWFGIFLAFLMCSAVFSYFHYDIPLFYIIQGGRLYLLILSLPILINISTVNAKKLIRIFAIMTIVIGIVDLIQIIFQIPILPTYDLMFDSSTGLYRFFNYPKFTEFFLLICIICPRYYGKYTKYVMVMLVVCLLGTLGRSLMLITLISVVLTLYFLGKTTKIVRYILIISFFTLPFLSIVIDRFSGDSNTMGDIQSVVSGNIEMVDYTSEKEGTFTYRISWVLERWIYLVNRPFGEQFFGLGLISDSSELSKKMYDFVVNIIFYESNMVQQLRSPDIAYGTMLAYLGFGGSVIYLIFYWKMMIAFFRKRTENPYFLVITVLMITGLALSLFGDSLSNPSAFALHYILLGLLFKNINIQDESIIYNRNH</sequence>
<dbReference type="EMBL" id="MNQU01000244">
    <property type="protein sequence ID" value="OKZ31794.1"/>
    <property type="molecule type" value="Genomic_DNA"/>
</dbReference>
<evidence type="ECO:0000256" key="1">
    <source>
        <dbReference type="SAM" id="Phobius"/>
    </source>
</evidence>
<comment type="caution">
    <text evidence="2">The sequence shown here is derived from an EMBL/GenBank/DDBJ whole genome shotgun (WGS) entry which is preliminary data.</text>
</comment>
<feature type="transmembrane region" description="Helical" evidence="1">
    <location>
        <begin position="42"/>
        <end position="65"/>
    </location>
</feature>
<feature type="transmembrane region" description="Helical" evidence="1">
    <location>
        <begin position="102"/>
        <end position="124"/>
    </location>
</feature>
<evidence type="ECO:0000313" key="2">
    <source>
        <dbReference type="EMBL" id="OKZ31794.1"/>
    </source>
</evidence>
<dbReference type="AlphaFoldDB" id="A0A1Q6HYT2"/>
<dbReference type="Proteomes" id="UP000186549">
    <property type="component" value="Unassembled WGS sequence"/>
</dbReference>
<name>A0A1Q6HYT2_BACUN</name>
<feature type="transmembrane region" description="Helical" evidence="1">
    <location>
        <begin position="77"/>
        <end position="96"/>
    </location>
</feature>
<proteinExistence type="predicted"/>
<keyword evidence="1" id="KW-0472">Membrane</keyword>
<reference evidence="2 3" key="1">
    <citation type="journal article" date="2016" name="Nat. Biotechnol.">
        <title>Measurement of bacterial replication rates in microbial communities.</title>
        <authorList>
            <person name="Brown C.T."/>
            <person name="Olm M.R."/>
            <person name="Thomas B.C."/>
            <person name="Banfield J.F."/>
        </authorList>
    </citation>
    <scope>NUCLEOTIDE SEQUENCE [LARGE SCALE GENOMIC DNA]</scope>
    <source>
        <strain evidence="2">45_41</strain>
    </source>
</reference>
<feature type="transmembrane region" description="Helical" evidence="1">
    <location>
        <begin position="391"/>
        <end position="408"/>
    </location>
</feature>
<evidence type="ECO:0000313" key="3">
    <source>
        <dbReference type="Proteomes" id="UP000186549"/>
    </source>
</evidence>
<feature type="transmembrane region" description="Helical" evidence="1">
    <location>
        <begin position="136"/>
        <end position="157"/>
    </location>
</feature>
<gene>
    <name evidence="2" type="ORF">BHV79_12640</name>
</gene>
<protein>
    <recommendedName>
        <fullName evidence="4">O-antigen ligase domain-containing protein</fullName>
    </recommendedName>
</protein>
<evidence type="ECO:0008006" key="4">
    <source>
        <dbReference type="Google" id="ProtNLM"/>
    </source>
</evidence>
<accession>A0A1Q6HYT2</accession>